<dbReference type="Gene3D" id="2.30.42.10">
    <property type="match status" value="3"/>
</dbReference>
<dbReference type="PANTHER" id="PTHR19964:SF92">
    <property type="entry name" value="PATJ HOMOLOG"/>
    <property type="match status" value="1"/>
</dbReference>
<protein>
    <submittedName>
        <fullName evidence="2">PDZ domain</fullName>
    </submittedName>
</protein>
<feature type="domain" description="PDZ" evidence="1">
    <location>
        <begin position="399"/>
        <end position="488"/>
    </location>
</feature>
<comment type="caution">
    <text evidence="2">The sequence shown here is derived from an EMBL/GenBank/DDBJ whole genome shotgun (WGS) entry which is preliminary data.</text>
</comment>
<feature type="domain" description="PDZ" evidence="1">
    <location>
        <begin position="208"/>
        <end position="293"/>
    </location>
</feature>
<evidence type="ECO:0000313" key="2">
    <source>
        <dbReference type="EMBL" id="KAK9686273.1"/>
    </source>
</evidence>
<dbReference type="PROSITE" id="PS50106">
    <property type="entry name" value="PDZ"/>
    <property type="match status" value="3"/>
</dbReference>
<dbReference type="SMART" id="SM00228">
    <property type="entry name" value="PDZ"/>
    <property type="match status" value="3"/>
</dbReference>
<accession>A0AAW1IAX1</accession>
<dbReference type="Pfam" id="PF00595">
    <property type="entry name" value="PDZ"/>
    <property type="match status" value="3"/>
</dbReference>
<organism evidence="2 3">
    <name type="scientific">Popillia japonica</name>
    <name type="common">Japanese beetle</name>
    <dbReference type="NCBI Taxonomy" id="7064"/>
    <lineage>
        <taxon>Eukaryota</taxon>
        <taxon>Metazoa</taxon>
        <taxon>Ecdysozoa</taxon>
        <taxon>Arthropoda</taxon>
        <taxon>Hexapoda</taxon>
        <taxon>Insecta</taxon>
        <taxon>Pterygota</taxon>
        <taxon>Neoptera</taxon>
        <taxon>Endopterygota</taxon>
        <taxon>Coleoptera</taxon>
        <taxon>Polyphaga</taxon>
        <taxon>Scarabaeiformia</taxon>
        <taxon>Scarabaeidae</taxon>
        <taxon>Rutelinae</taxon>
        <taxon>Popillia</taxon>
    </lineage>
</organism>
<dbReference type="AlphaFoldDB" id="A0AAW1IAX1"/>
<gene>
    <name evidence="2" type="ORF">QE152_g37312</name>
</gene>
<proteinExistence type="predicted"/>
<evidence type="ECO:0000313" key="3">
    <source>
        <dbReference type="Proteomes" id="UP001458880"/>
    </source>
</evidence>
<reference evidence="2 3" key="1">
    <citation type="journal article" date="2024" name="BMC Genomics">
        <title>De novo assembly and annotation of Popillia japonica's genome with initial clues to its potential as an invasive pest.</title>
        <authorList>
            <person name="Cucini C."/>
            <person name="Boschi S."/>
            <person name="Funari R."/>
            <person name="Cardaioli E."/>
            <person name="Iannotti N."/>
            <person name="Marturano G."/>
            <person name="Paoli F."/>
            <person name="Bruttini M."/>
            <person name="Carapelli A."/>
            <person name="Frati F."/>
            <person name="Nardi F."/>
        </authorList>
    </citation>
    <scope>NUCLEOTIDE SEQUENCE [LARGE SCALE GENOMIC DNA]</scope>
    <source>
        <strain evidence="2">DMR45628</strain>
    </source>
</reference>
<name>A0AAW1IAX1_POPJA</name>
<keyword evidence="3" id="KW-1185">Reference proteome</keyword>
<dbReference type="PANTHER" id="PTHR19964">
    <property type="entry name" value="MULTIPLE PDZ DOMAIN PROTEIN"/>
    <property type="match status" value="1"/>
</dbReference>
<sequence>MVLNTEWAQVEVIDLINDGSGLAFGIIGGRSTGVVVKTIVPGGVADRDGRLQSGDHILQIGEVNLRGLGSEQVASVLRQCGVHVRMIVARPIESTSLDIQSLVSHAPVVPTKILGDPVELDKHLIENGFGDIFSTLPPSNNFSTPYIFTGQQTDFQLHSIPRLNDYRTATNGTVLSVSSNLSLTSSKILPALDIDLQKQTLPETEMYTVKLCKDDLGLGITVAGYVCEKEEISGIFVKSISQGSAADINGKIKINDRIVEVDGASVVGHTNHQAVEILRNTGPIVTITLERYLRGPKYEQLQQAIRANELKPPSPPSPSISSLPKIPLSLVNSSIEPDGESRTSFDFDPAILLDFATPTNEQQEIVIDGRKSVQFSICSQDSIHDKWRGKLDEDAEIVIAEMTKDDNSGLGISLEGTVDVEGGQEVRPHHYIRNILPNGPVGKHGVLQSGDELLEVNGIQLLGMNHVEVVSILKQLPNFVILVCARRSVPTRIINTAQCRDAFQARNILAGSLQTLIPNSEKLVKAKSDTSIASSSTGSLQTLIPNSEKLVKAKSDTSIASSSTGDTCCSDLGSRSRSLEAVTGLPLWSSEYAVVDLVKGDYGLGFSILDYQ</sequence>
<dbReference type="EMBL" id="JASPKY010000718">
    <property type="protein sequence ID" value="KAK9686273.1"/>
    <property type="molecule type" value="Genomic_DNA"/>
</dbReference>
<dbReference type="InterPro" id="IPR051342">
    <property type="entry name" value="PDZ_scaffold"/>
</dbReference>
<dbReference type="CDD" id="cd06667">
    <property type="entry name" value="PDZ2_MUPP1-like"/>
    <property type="match status" value="1"/>
</dbReference>
<feature type="non-terminal residue" evidence="2">
    <location>
        <position position="612"/>
    </location>
</feature>
<feature type="domain" description="PDZ" evidence="1">
    <location>
        <begin position="12"/>
        <end position="92"/>
    </location>
</feature>
<dbReference type="CDD" id="cd06791">
    <property type="entry name" value="PDZ3_MUPP1-like"/>
    <property type="match status" value="1"/>
</dbReference>
<dbReference type="FunFam" id="2.30.42.10:FF:000125">
    <property type="entry name" value="PATJ, crumbs cell polarity complex component"/>
    <property type="match status" value="1"/>
</dbReference>
<dbReference type="SUPFAM" id="SSF50156">
    <property type="entry name" value="PDZ domain-like"/>
    <property type="match status" value="3"/>
</dbReference>
<dbReference type="Proteomes" id="UP001458880">
    <property type="component" value="Unassembled WGS sequence"/>
</dbReference>
<dbReference type="InterPro" id="IPR036034">
    <property type="entry name" value="PDZ_sf"/>
</dbReference>
<dbReference type="CDD" id="cd06668">
    <property type="entry name" value="PDZ4_MUPP1-like"/>
    <property type="match status" value="1"/>
</dbReference>
<dbReference type="InterPro" id="IPR001478">
    <property type="entry name" value="PDZ"/>
</dbReference>
<evidence type="ECO:0000259" key="1">
    <source>
        <dbReference type="PROSITE" id="PS50106"/>
    </source>
</evidence>